<organism evidence="2 3">
    <name type="scientific">Tricholomella constricta</name>
    <dbReference type="NCBI Taxonomy" id="117010"/>
    <lineage>
        <taxon>Eukaryota</taxon>
        <taxon>Fungi</taxon>
        <taxon>Dikarya</taxon>
        <taxon>Basidiomycota</taxon>
        <taxon>Agaricomycotina</taxon>
        <taxon>Agaricomycetes</taxon>
        <taxon>Agaricomycetidae</taxon>
        <taxon>Agaricales</taxon>
        <taxon>Tricholomatineae</taxon>
        <taxon>Lyophyllaceae</taxon>
        <taxon>Tricholomella</taxon>
    </lineage>
</organism>
<keyword evidence="3" id="KW-1185">Reference proteome</keyword>
<evidence type="ECO:0000313" key="3">
    <source>
        <dbReference type="Proteomes" id="UP000565441"/>
    </source>
</evidence>
<sequence>MQPRNLSTAKRARYNQELQQAQDDSLAAFLADRNLPVPPALLGTRSGFDGHDGHVRQRREKRGRNMDTMNATNEGTSLPDEVPVHGSASMPALEPLIPVPVPVPVPVTVPISIPDPNHNSFFRDSEHPTPELEDTVTPGLDAKIDDVRITAEFIDALRTATLEKSNMRPEDIQRLRDAPSDLPDDINDRHFLKALRTFLATTNASQETYSGIKRKVEHITGVTPIIHDMCVDTCVGFTGPFDALDACPKCSQPRYHPGTHEGRRQFSTIPIGPVIQALYRSEDTAALMHYLEDVTEQILKHADENGGEIANYNDTACGRESLNAWRAKKIKKGDICLQISLDGAQLYRDMESDCWIFIYIIHNLPPDVRYKKRFVIPGGFIGGPLKPKHPDSLLYPSIYHISALQNEGLHIWDASTKTRNHQSTVFITLAAADGPAMMNMSGLVGHSGKFGCRLYCGLPGRRREGDGHYYPLLQMPDNYHVAGCNHPDVTFAQLDEYRKNVAAHYQSQLALLMAAKNPTQYNSLRLSTGICKPTIFSGLRYSLGILNIFVMDLMHLTGLNDPDLLLGLWRGTIKSYSPDSKDTWEWKVLVGKVWDSHGKTIAMATPYIPSSFGRAPRNPADKINSGYKAWEFLLYLFGLGPALLRTILPEAYWINYCKFARGIQLLYQRHISPDQLKEGHRLLCKFHREYENLYIQRRADRIHLLRQSVHLLTHIAPETIRAGPLSCYAQWTMETAIGNLGEEIRQDRDPYANIAQRGILRAQINSIVAMMPGALLSDDTTSRIPRGGLDLGDSYILLRACQPAAVDVSEAEAAAIIALWQKKGWPNQDNWPRAVCCWARLRLPNGQLLRSHWMESRSRRNGRKTTVVKFHTENCPDSSFAEVQYFFRLAFGSDVHTLAVVSVFSSPDRELLKKSHQTVHMCRYMGADALLAIHVKQIDSVVAMIPYFKVTTSGGIEVPENEYFLMEKLGLEITSLSGGDEGDDEPEEGDTDGNGGI</sequence>
<dbReference type="OrthoDB" id="2669721at2759"/>
<dbReference type="Proteomes" id="UP000565441">
    <property type="component" value="Unassembled WGS sequence"/>
</dbReference>
<feature type="compositionally biased region" description="Acidic residues" evidence="1">
    <location>
        <begin position="980"/>
        <end position="991"/>
    </location>
</feature>
<dbReference type="PANTHER" id="PTHR46579">
    <property type="entry name" value="F5/8 TYPE C DOMAIN-CONTAINING PROTEIN-RELATED"/>
    <property type="match status" value="1"/>
</dbReference>
<dbReference type="InterPro" id="IPR004242">
    <property type="entry name" value="Transposase_21"/>
</dbReference>
<feature type="region of interest" description="Disordered" evidence="1">
    <location>
        <begin position="976"/>
        <end position="997"/>
    </location>
</feature>
<evidence type="ECO:0000313" key="2">
    <source>
        <dbReference type="EMBL" id="KAF5379709.1"/>
    </source>
</evidence>
<protein>
    <submittedName>
        <fullName evidence="2">Uncharacterized protein</fullName>
    </submittedName>
</protein>
<dbReference type="PANTHER" id="PTHR46579:SF1">
    <property type="entry name" value="F5_8 TYPE C DOMAIN-CONTAINING PROTEIN"/>
    <property type="match status" value="1"/>
</dbReference>
<dbReference type="Pfam" id="PF02992">
    <property type="entry name" value="Transposase_21"/>
    <property type="match status" value="1"/>
</dbReference>
<accession>A0A8H5HAI3</accession>
<gene>
    <name evidence="2" type="ORF">D9615_005670</name>
</gene>
<name>A0A8H5HAI3_9AGAR</name>
<dbReference type="AlphaFoldDB" id="A0A8H5HAI3"/>
<dbReference type="EMBL" id="JAACJP010000015">
    <property type="protein sequence ID" value="KAF5379709.1"/>
    <property type="molecule type" value="Genomic_DNA"/>
</dbReference>
<feature type="region of interest" description="Disordered" evidence="1">
    <location>
        <begin position="43"/>
        <end position="80"/>
    </location>
</feature>
<proteinExistence type="predicted"/>
<evidence type="ECO:0000256" key="1">
    <source>
        <dbReference type="SAM" id="MobiDB-lite"/>
    </source>
</evidence>
<comment type="caution">
    <text evidence="2">The sequence shown here is derived from an EMBL/GenBank/DDBJ whole genome shotgun (WGS) entry which is preliminary data.</text>
</comment>
<reference evidence="2 3" key="1">
    <citation type="journal article" date="2020" name="ISME J.">
        <title>Uncovering the hidden diversity of litter-decomposition mechanisms in mushroom-forming fungi.</title>
        <authorList>
            <person name="Floudas D."/>
            <person name="Bentzer J."/>
            <person name="Ahren D."/>
            <person name="Johansson T."/>
            <person name="Persson P."/>
            <person name="Tunlid A."/>
        </authorList>
    </citation>
    <scope>NUCLEOTIDE SEQUENCE [LARGE SCALE GENOMIC DNA]</scope>
    <source>
        <strain evidence="2 3">CBS 661.87</strain>
    </source>
</reference>
<feature type="compositionally biased region" description="Polar residues" evidence="1">
    <location>
        <begin position="67"/>
        <end position="76"/>
    </location>
</feature>